<dbReference type="Proteomes" id="UP000694568">
    <property type="component" value="Unplaced"/>
</dbReference>
<keyword evidence="4 11" id="KW-0732">Signal</keyword>
<keyword evidence="7" id="KW-1015">Disulfide bond</keyword>
<keyword evidence="2" id="KW-1003">Cell membrane</keyword>
<proteinExistence type="predicted"/>
<dbReference type="Ensembl" id="ENSSLUT00000009081.1">
    <property type="protein sequence ID" value="ENSSLUP00000008797.1"/>
    <property type="gene ID" value="ENSSLUG00000004145.1"/>
</dbReference>
<dbReference type="GO" id="GO:0071222">
    <property type="term" value="P:cellular response to lipopolysaccharide"/>
    <property type="evidence" value="ECO:0007669"/>
    <property type="project" value="TreeGrafter"/>
</dbReference>
<evidence type="ECO:0000256" key="3">
    <source>
        <dbReference type="ARBA" id="ARBA00022692"/>
    </source>
</evidence>
<dbReference type="GO" id="GO:0042130">
    <property type="term" value="P:negative regulation of T cell proliferation"/>
    <property type="evidence" value="ECO:0007669"/>
    <property type="project" value="TreeGrafter"/>
</dbReference>
<dbReference type="GO" id="GO:0042102">
    <property type="term" value="P:positive regulation of T cell proliferation"/>
    <property type="evidence" value="ECO:0007669"/>
    <property type="project" value="TreeGrafter"/>
</dbReference>
<evidence type="ECO:0000259" key="12">
    <source>
        <dbReference type="SMART" id="SM00409"/>
    </source>
</evidence>
<evidence type="ECO:0000256" key="5">
    <source>
        <dbReference type="ARBA" id="ARBA00022989"/>
    </source>
</evidence>
<protein>
    <recommendedName>
        <fullName evidence="12">Immunoglobulin domain-containing protein</fullName>
    </recommendedName>
</protein>
<feature type="signal peptide" evidence="11">
    <location>
        <begin position="1"/>
        <end position="30"/>
    </location>
</feature>
<evidence type="ECO:0000256" key="2">
    <source>
        <dbReference type="ARBA" id="ARBA00022475"/>
    </source>
</evidence>
<organism evidence="13 14">
    <name type="scientific">Sander lucioperca</name>
    <name type="common">Pike-perch</name>
    <name type="synonym">Perca lucioperca</name>
    <dbReference type="NCBI Taxonomy" id="283035"/>
    <lineage>
        <taxon>Eukaryota</taxon>
        <taxon>Metazoa</taxon>
        <taxon>Chordata</taxon>
        <taxon>Craniata</taxon>
        <taxon>Vertebrata</taxon>
        <taxon>Euteleostomi</taxon>
        <taxon>Actinopterygii</taxon>
        <taxon>Neopterygii</taxon>
        <taxon>Teleostei</taxon>
        <taxon>Neoteleostei</taxon>
        <taxon>Acanthomorphata</taxon>
        <taxon>Eupercaria</taxon>
        <taxon>Perciformes</taxon>
        <taxon>Percoidei</taxon>
        <taxon>Percidae</taxon>
        <taxon>Luciopercinae</taxon>
        <taxon>Sander</taxon>
    </lineage>
</organism>
<keyword evidence="14" id="KW-1185">Reference proteome</keyword>
<evidence type="ECO:0000256" key="11">
    <source>
        <dbReference type="SAM" id="SignalP"/>
    </source>
</evidence>
<keyword evidence="6" id="KW-0472">Membrane</keyword>
<reference evidence="13" key="2">
    <citation type="submission" date="2025-09" db="UniProtKB">
        <authorList>
            <consortium name="Ensembl"/>
        </authorList>
    </citation>
    <scope>IDENTIFICATION</scope>
</reference>
<sequence length="188" mass="21074">SEYSSSPAMSSCLDLLFVWRTLVLIKVTSGSCILHSDVVLPCSLSTKENIVPGEVFLYDGGIHYNNGRGGQSEEFKGRVSHFQDELKHGNASIIIRNTKISDSGVYTCGFPRLEPRQTFNIELVVERHFLWASPYLQLLLFKPLTKKLQIQDVVKTYEQHNYSTIVLPSPKTDGQAACEQFSSCSLLK</sequence>
<dbReference type="AlphaFoldDB" id="A0A8C9XGX1"/>
<feature type="domain" description="Immunoglobulin" evidence="12">
    <location>
        <begin position="27"/>
        <end position="126"/>
    </location>
</feature>
<dbReference type="Pfam" id="PF07686">
    <property type="entry name" value="V-set"/>
    <property type="match status" value="1"/>
</dbReference>
<dbReference type="PANTHER" id="PTHR25466">
    <property type="entry name" value="T-LYMPHOCYTE ACTIVATION ANTIGEN"/>
    <property type="match status" value="1"/>
</dbReference>
<dbReference type="GO" id="GO:0007166">
    <property type="term" value="P:cell surface receptor signaling pathway"/>
    <property type="evidence" value="ECO:0007669"/>
    <property type="project" value="TreeGrafter"/>
</dbReference>
<evidence type="ECO:0000256" key="8">
    <source>
        <dbReference type="ARBA" id="ARBA00023170"/>
    </source>
</evidence>
<evidence type="ECO:0000256" key="1">
    <source>
        <dbReference type="ARBA" id="ARBA00004251"/>
    </source>
</evidence>
<evidence type="ECO:0000256" key="7">
    <source>
        <dbReference type="ARBA" id="ARBA00023157"/>
    </source>
</evidence>
<dbReference type="GO" id="GO:0031295">
    <property type="term" value="P:T cell costimulation"/>
    <property type="evidence" value="ECO:0007669"/>
    <property type="project" value="TreeGrafter"/>
</dbReference>
<name>A0A8C9XGX1_SANLU</name>
<evidence type="ECO:0000313" key="13">
    <source>
        <dbReference type="Ensembl" id="ENSSLUP00000008797.1"/>
    </source>
</evidence>
<dbReference type="GO" id="GO:0009897">
    <property type="term" value="C:external side of plasma membrane"/>
    <property type="evidence" value="ECO:0007669"/>
    <property type="project" value="TreeGrafter"/>
</dbReference>
<dbReference type="GO" id="GO:0006955">
    <property type="term" value="P:immune response"/>
    <property type="evidence" value="ECO:0007669"/>
    <property type="project" value="TreeGrafter"/>
</dbReference>
<dbReference type="SMART" id="SM00409">
    <property type="entry name" value="IG"/>
    <property type="match status" value="1"/>
</dbReference>
<dbReference type="Gene3D" id="2.60.40.10">
    <property type="entry name" value="Immunoglobulins"/>
    <property type="match status" value="1"/>
</dbReference>
<feature type="chain" id="PRO_5034530071" description="Immunoglobulin domain-containing protein" evidence="11">
    <location>
        <begin position="31"/>
        <end position="188"/>
    </location>
</feature>
<keyword evidence="5" id="KW-1133">Transmembrane helix</keyword>
<dbReference type="InterPro" id="IPR051713">
    <property type="entry name" value="T-cell_Activation_Regulation"/>
</dbReference>
<dbReference type="GeneTree" id="ENSGT01010000228435"/>
<dbReference type="InterPro" id="IPR013783">
    <property type="entry name" value="Ig-like_fold"/>
</dbReference>
<evidence type="ECO:0000313" key="14">
    <source>
        <dbReference type="Proteomes" id="UP000694568"/>
    </source>
</evidence>
<evidence type="ECO:0000256" key="10">
    <source>
        <dbReference type="ARBA" id="ARBA00023319"/>
    </source>
</evidence>
<evidence type="ECO:0000256" key="9">
    <source>
        <dbReference type="ARBA" id="ARBA00023180"/>
    </source>
</evidence>
<dbReference type="InterPro" id="IPR036179">
    <property type="entry name" value="Ig-like_dom_sf"/>
</dbReference>
<reference evidence="13" key="1">
    <citation type="submission" date="2025-08" db="UniProtKB">
        <authorList>
            <consortium name="Ensembl"/>
        </authorList>
    </citation>
    <scope>IDENTIFICATION</scope>
</reference>
<keyword evidence="3" id="KW-0812">Transmembrane</keyword>
<evidence type="ECO:0000256" key="6">
    <source>
        <dbReference type="ARBA" id="ARBA00023136"/>
    </source>
</evidence>
<keyword evidence="10" id="KW-0393">Immunoglobulin domain</keyword>
<dbReference type="PANTHER" id="PTHR25466:SF14">
    <property type="entry name" value="BUTYROPHILIN SUBFAMILY 2 MEMBER A2-LIKE-RELATED"/>
    <property type="match status" value="1"/>
</dbReference>
<accession>A0A8C9XGX1</accession>
<dbReference type="InterPro" id="IPR013106">
    <property type="entry name" value="Ig_V-set"/>
</dbReference>
<dbReference type="SUPFAM" id="SSF48726">
    <property type="entry name" value="Immunoglobulin"/>
    <property type="match status" value="1"/>
</dbReference>
<dbReference type="InterPro" id="IPR003599">
    <property type="entry name" value="Ig_sub"/>
</dbReference>
<keyword evidence="8" id="KW-0675">Receptor</keyword>
<evidence type="ECO:0000256" key="4">
    <source>
        <dbReference type="ARBA" id="ARBA00022729"/>
    </source>
</evidence>
<comment type="subcellular location">
    <subcellularLocation>
        <location evidence="1">Cell membrane</location>
        <topology evidence="1">Single-pass type I membrane protein</topology>
    </subcellularLocation>
</comment>
<keyword evidence="9" id="KW-0325">Glycoprotein</keyword>